<comment type="caution">
    <text evidence="2">The sequence shown here is derived from an EMBL/GenBank/DDBJ whole genome shotgun (WGS) entry which is preliminary data.</text>
</comment>
<evidence type="ECO:0000313" key="2">
    <source>
        <dbReference type="EMBL" id="CAG8624002.1"/>
    </source>
</evidence>
<keyword evidence="3" id="KW-1185">Reference proteome</keyword>
<proteinExistence type="predicted"/>
<evidence type="ECO:0000256" key="1">
    <source>
        <dbReference type="SAM" id="MobiDB-lite"/>
    </source>
</evidence>
<name>A0A9N9D2N8_9GLOM</name>
<dbReference type="OrthoDB" id="2322419at2759"/>
<dbReference type="EMBL" id="CAJVPJ010002545">
    <property type="protein sequence ID" value="CAG8624002.1"/>
    <property type="molecule type" value="Genomic_DNA"/>
</dbReference>
<accession>A0A9N9D2N8</accession>
<protein>
    <submittedName>
        <fullName evidence="2">6823_t:CDS:1</fullName>
    </submittedName>
</protein>
<dbReference type="Proteomes" id="UP000789572">
    <property type="component" value="Unassembled WGS sequence"/>
</dbReference>
<gene>
    <name evidence="2" type="ORF">POCULU_LOCUS8562</name>
</gene>
<dbReference type="AlphaFoldDB" id="A0A9N9D2N8"/>
<reference evidence="2" key="1">
    <citation type="submission" date="2021-06" db="EMBL/GenBank/DDBJ databases">
        <authorList>
            <person name="Kallberg Y."/>
            <person name="Tangrot J."/>
            <person name="Rosling A."/>
        </authorList>
    </citation>
    <scope>NUCLEOTIDE SEQUENCE</scope>
    <source>
        <strain evidence="2">IA702</strain>
    </source>
</reference>
<feature type="region of interest" description="Disordered" evidence="1">
    <location>
        <begin position="23"/>
        <end position="43"/>
    </location>
</feature>
<evidence type="ECO:0000313" key="3">
    <source>
        <dbReference type="Proteomes" id="UP000789572"/>
    </source>
</evidence>
<sequence length="346" mass="38575">MNGSTKKYLPDLPITFVSRKRTLETEDASSSATRQQPKRLARGDSVITEATSNLRLSSSSSDLDNLPSSASLFKTRDIEELRVSFEPASAENVVIPDVRDFLATNVQKLQKYILPTLDATAIGNPTFDVENFSDITNDKVQTFVTKLHEVVLNGVQVIGTDETFTDTLVDNLLRITKLDCFPLMIRNHPLNKLYIDGEPMVSSNPEFVVRKKVGKKKLAMLVIGDKHLNNVTSANGYGEPQIAVEILACGSENLRSLGGERPTDQKILAMRVISTYVTFYKAVIPAKYWEALEKGLPKDQSLKIQRWPARNELTSGFNLAQPNGRRVVLIALAKIRESLLQEVERE</sequence>
<organism evidence="2 3">
    <name type="scientific">Paraglomus occultum</name>
    <dbReference type="NCBI Taxonomy" id="144539"/>
    <lineage>
        <taxon>Eukaryota</taxon>
        <taxon>Fungi</taxon>
        <taxon>Fungi incertae sedis</taxon>
        <taxon>Mucoromycota</taxon>
        <taxon>Glomeromycotina</taxon>
        <taxon>Glomeromycetes</taxon>
        <taxon>Paraglomerales</taxon>
        <taxon>Paraglomeraceae</taxon>
        <taxon>Paraglomus</taxon>
    </lineage>
</organism>